<dbReference type="InterPro" id="IPR050158">
    <property type="entry name" value="Ubiquitin_ubiquitin-like"/>
</dbReference>
<dbReference type="PROSITE" id="PS50053">
    <property type="entry name" value="UBIQUITIN_2"/>
    <property type="match status" value="1"/>
</dbReference>
<accession>A0A2J6SDN9</accession>
<feature type="domain" description="Ubiquitin-like" evidence="1">
    <location>
        <begin position="1"/>
        <end position="76"/>
    </location>
</feature>
<dbReference type="InterPro" id="IPR029071">
    <property type="entry name" value="Ubiquitin-like_domsf"/>
</dbReference>
<reference evidence="2 3" key="1">
    <citation type="submission" date="2016-04" db="EMBL/GenBank/DDBJ databases">
        <title>A degradative enzymes factory behind the ericoid mycorrhizal symbiosis.</title>
        <authorList>
            <consortium name="DOE Joint Genome Institute"/>
            <person name="Martino E."/>
            <person name="Morin E."/>
            <person name="Grelet G."/>
            <person name="Kuo A."/>
            <person name="Kohler A."/>
            <person name="Daghino S."/>
            <person name="Barry K."/>
            <person name="Choi C."/>
            <person name="Cichocki N."/>
            <person name="Clum A."/>
            <person name="Copeland A."/>
            <person name="Hainaut M."/>
            <person name="Haridas S."/>
            <person name="Labutti K."/>
            <person name="Lindquist E."/>
            <person name="Lipzen A."/>
            <person name="Khouja H.-R."/>
            <person name="Murat C."/>
            <person name="Ohm R."/>
            <person name="Olson A."/>
            <person name="Spatafora J."/>
            <person name="Veneault-Fourrey C."/>
            <person name="Henrissat B."/>
            <person name="Grigoriev I."/>
            <person name="Martin F."/>
            <person name="Perotto S."/>
        </authorList>
    </citation>
    <scope>NUCLEOTIDE SEQUENCE [LARGE SCALE GENOMIC DNA]</scope>
    <source>
        <strain evidence="2 3">F</strain>
    </source>
</reference>
<dbReference type="PANTHER" id="PTHR10666">
    <property type="entry name" value="UBIQUITIN"/>
    <property type="match status" value="1"/>
</dbReference>
<dbReference type="OrthoDB" id="419317at2759"/>
<dbReference type="AlphaFoldDB" id="A0A2J6SDN9"/>
<name>A0A2J6SDN9_HYAVF</name>
<dbReference type="PRINTS" id="PR00348">
    <property type="entry name" value="UBIQUITIN"/>
</dbReference>
<dbReference type="InterPro" id="IPR000626">
    <property type="entry name" value="Ubiquitin-like_dom"/>
</dbReference>
<organism evidence="2 3">
    <name type="scientific">Hyaloscypha variabilis (strain UAMH 11265 / GT02V1 / F)</name>
    <name type="common">Meliniomyces variabilis</name>
    <dbReference type="NCBI Taxonomy" id="1149755"/>
    <lineage>
        <taxon>Eukaryota</taxon>
        <taxon>Fungi</taxon>
        <taxon>Dikarya</taxon>
        <taxon>Ascomycota</taxon>
        <taxon>Pezizomycotina</taxon>
        <taxon>Leotiomycetes</taxon>
        <taxon>Helotiales</taxon>
        <taxon>Hyaloscyphaceae</taxon>
        <taxon>Hyaloscypha</taxon>
        <taxon>Hyaloscypha variabilis</taxon>
    </lineage>
</organism>
<dbReference type="Pfam" id="PF00240">
    <property type="entry name" value="ubiquitin"/>
    <property type="match status" value="1"/>
</dbReference>
<evidence type="ECO:0000313" key="3">
    <source>
        <dbReference type="Proteomes" id="UP000235786"/>
    </source>
</evidence>
<sequence length="76" mass="8743">IFVKIFTGKRINVPLKEIEIDSSIRYLRQLIQDKVGISIDQQRLVFEGRQLDPAKDLEDYGIRDGSTLQLIILSRG</sequence>
<dbReference type="SMART" id="SM00213">
    <property type="entry name" value="UBQ"/>
    <property type="match status" value="1"/>
</dbReference>
<dbReference type="SUPFAM" id="SSF54236">
    <property type="entry name" value="Ubiquitin-like"/>
    <property type="match status" value="1"/>
</dbReference>
<evidence type="ECO:0000313" key="2">
    <source>
        <dbReference type="EMBL" id="PMD48869.1"/>
    </source>
</evidence>
<dbReference type="Gene3D" id="3.10.20.90">
    <property type="entry name" value="Phosphatidylinositol 3-kinase Catalytic Subunit, Chain A, domain 1"/>
    <property type="match status" value="1"/>
</dbReference>
<feature type="non-terminal residue" evidence="2">
    <location>
        <position position="1"/>
    </location>
</feature>
<feature type="non-terminal residue" evidence="2">
    <location>
        <position position="76"/>
    </location>
</feature>
<dbReference type="STRING" id="1149755.A0A2J6SDN9"/>
<proteinExistence type="predicted"/>
<protein>
    <submittedName>
        <fullName evidence="2">Ubiquitin like protein</fullName>
    </submittedName>
</protein>
<dbReference type="Proteomes" id="UP000235786">
    <property type="component" value="Unassembled WGS sequence"/>
</dbReference>
<dbReference type="InterPro" id="IPR019956">
    <property type="entry name" value="Ubiquitin_dom"/>
</dbReference>
<keyword evidence="3" id="KW-1185">Reference proteome</keyword>
<gene>
    <name evidence="2" type="ORF">L207DRAFT_410700</name>
</gene>
<dbReference type="EMBL" id="KZ613937">
    <property type="protein sequence ID" value="PMD48869.1"/>
    <property type="molecule type" value="Genomic_DNA"/>
</dbReference>
<evidence type="ECO:0000259" key="1">
    <source>
        <dbReference type="PROSITE" id="PS50053"/>
    </source>
</evidence>